<name>A0AA40F7J8_9PEZI</name>
<proteinExistence type="predicted"/>
<feature type="chain" id="PRO_5041355125" evidence="1">
    <location>
        <begin position="23"/>
        <end position="119"/>
    </location>
</feature>
<protein>
    <submittedName>
        <fullName evidence="2">Uncharacterized protein</fullName>
    </submittedName>
</protein>
<comment type="caution">
    <text evidence="2">The sequence shown here is derived from an EMBL/GenBank/DDBJ whole genome shotgun (WGS) entry which is preliminary data.</text>
</comment>
<keyword evidence="1" id="KW-0732">Signal</keyword>
<accession>A0AA40F7J8</accession>
<organism evidence="2 3">
    <name type="scientific">Schizothecium vesticola</name>
    <dbReference type="NCBI Taxonomy" id="314040"/>
    <lineage>
        <taxon>Eukaryota</taxon>
        <taxon>Fungi</taxon>
        <taxon>Dikarya</taxon>
        <taxon>Ascomycota</taxon>
        <taxon>Pezizomycotina</taxon>
        <taxon>Sordariomycetes</taxon>
        <taxon>Sordariomycetidae</taxon>
        <taxon>Sordariales</taxon>
        <taxon>Schizotheciaceae</taxon>
        <taxon>Schizothecium</taxon>
    </lineage>
</organism>
<gene>
    <name evidence="2" type="ORF">B0T18DRAFT_441506</name>
</gene>
<keyword evidence="3" id="KW-1185">Reference proteome</keyword>
<dbReference type="AlphaFoldDB" id="A0AA40F7J8"/>
<dbReference type="EMBL" id="JAUKUD010000001">
    <property type="protein sequence ID" value="KAK0752688.1"/>
    <property type="molecule type" value="Genomic_DNA"/>
</dbReference>
<evidence type="ECO:0000313" key="2">
    <source>
        <dbReference type="EMBL" id="KAK0752688.1"/>
    </source>
</evidence>
<feature type="signal peptide" evidence="1">
    <location>
        <begin position="1"/>
        <end position="22"/>
    </location>
</feature>
<sequence>MARLTSLFKLLAAATVIATAQAFEPCVEDVDICGWELQQLGYDNEWLTWATGEAGQDSGVGTHVYDAIYNCYDGGETIIWSAWCGGGGECNKKPSSNIHAECKNEPVWTGRGEQFDYGK</sequence>
<evidence type="ECO:0000313" key="3">
    <source>
        <dbReference type="Proteomes" id="UP001172155"/>
    </source>
</evidence>
<evidence type="ECO:0000256" key="1">
    <source>
        <dbReference type="SAM" id="SignalP"/>
    </source>
</evidence>
<reference evidence="2" key="1">
    <citation type="submission" date="2023-06" db="EMBL/GenBank/DDBJ databases">
        <title>Genome-scale phylogeny and comparative genomics of the fungal order Sordariales.</title>
        <authorList>
            <consortium name="Lawrence Berkeley National Laboratory"/>
            <person name="Hensen N."/>
            <person name="Bonometti L."/>
            <person name="Westerberg I."/>
            <person name="Brannstrom I.O."/>
            <person name="Guillou S."/>
            <person name="Cros-Aarteil S."/>
            <person name="Calhoun S."/>
            <person name="Haridas S."/>
            <person name="Kuo A."/>
            <person name="Mondo S."/>
            <person name="Pangilinan J."/>
            <person name="Riley R."/>
            <person name="LaButti K."/>
            <person name="Andreopoulos B."/>
            <person name="Lipzen A."/>
            <person name="Chen C."/>
            <person name="Yanf M."/>
            <person name="Daum C."/>
            <person name="Ng V."/>
            <person name="Clum A."/>
            <person name="Steindorff A."/>
            <person name="Ohm R."/>
            <person name="Martin F."/>
            <person name="Silar P."/>
            <person name="Natvig D."/>
            <person name="Lalanne C."/>
            <person name="Gautier V."/>
            <person name="Ament-velasquez S.L."/>
            <person name="Kruys A."/>
            <person name="Hutchinson M.I."/>
            <person name="Powell A.J."/>
            <person name="Barry K."/>
            <person name="Miller A.N."/>
            <person name="Grigoriev I.V."/>
            <person name="Debuchy R."/>
            <person name="Gladieux P."/>
            <person name="Thoren M.H."/>
            <person name="Johannesson H."/>
        </authorList>
    </citation>
    <scope>NUCLEOTIDE SEQUENCE</scope>
    <source>
        <strain evidence="2">SMH3187-1</strain>
    </source>
</reference>
<dbReference type="Proteomes" id="UP001172155">
    <property type="component" value="Unassembled WGS sequence"/>
</dbReference>